<protein>
    <submittedName>
        <fullName evidence="2">Uncharacterized protein</fullName>
    </submittedName>
</protein>
<keyword evidence="3" id="KW-1185">Reference proteome</keyword>
<dbReference type="AlphaFoldDB" id="A0A397GJ95"/>
<evidence type="ECO:0000256" key="1">
    <source>
        <dbReference type="SAM" id="Coils"/>
    </source>
</evidence>
<sequence>MYYLRYSLVLNKTYFPIFRQFILFHSSSIIFNNKISNKLDSFTTDQEMEKILETCVNKKKLSKFKSICKFEKEYHEELLKSMEENVESMKENIEIMKESIELKEENLKSEKEKNKFAVNCEIEKKKKEILQRDLILIKYKFQLDTLNTNFLKLKGVHIKGIFEQWESQFLLVNGTQEDKWNKYFKQNPEKFKKFQNFWSKPDEIDVHFVVKEIQNFYKWLSERIRFAYNIEDEVEWCCKMLTPVQNNIAEHMCKELDIKYIIYDKDIGNIEMIENNGKKDRS</sequence>
<comment type="caution">
    <text evidence="2">The sequence shown here is derived from an EMBL/GenBank/DDBJ whole genome shotgun (WGS) entry which is preliminary data.</text>
</comment>
<evidence type="ECO:0000313" key="3">
    <source>
        <dbReference type="Proteomes" id="UP000266861"/>
    </source>
</evidence>
<dbReference type="EMBL" id="PQFF01000423">
    <property type="protein sequence ID" value="RHZ51052.1"/>
    <property type="molecule type" value="Genomic_DNA"/>
</dbReference>
<reference evidence="2 3" key="1">
    <citation type="submission" date="2018-08" db="EMBL/GenBank/DDBJ databases">
        <title>Genome and evolution of the arbuscular mycorrhizal fungus Diversispora epigaea (formerly Glomus versiforme) and its bacterial endosymbionts.</title>
        <authorList>
            <person name="Sun X."/>
            <person name="Fei Z."/>
            <person name="Harrison M."/>
        </authorList>
    </citation>
    <scope>NUCLEOTIDE SEQUENCE [LARGE SCALE GENOMIC DNA]</scope>
    <source>
        <strain evidence="2 3">IT104</strain>
    </source>
</reference>
<proteinExistence type="predicted"/>
<gene>
    <name evidence="2" type="ORF">Glove_485g17</name>
</gene>
<organism evidence="2 3">
    <name type="scientific">Diversispora epigaea</name>
    <dbReference type="NCBI Taxonomy" id="1348612"/>
    <lineage>
        <taxon>Eukaryota</taxon>
        <taxon>Fungi</taxon>
        <taxon>Fungi incertae sedis</taxon>
        <taxon>Mucoromycota</taxon>
        <taxon>Glomeromycotina</taxon>
        <taxon>Glomeromycetes</taxon>
        <taxon>Diversisporales</taxon>
        <taxon>Diversisporaceae</taxon>
        <taxon>Diversispora</taxon>
    </lineage>
</organism>
<name>A0A397GJ95_9GLOM</name>
<feature type="coiled-coil region" evidence="1">
    <location>
        <begin position="72"/>
        <end position="113"/>
    </location>
</feature>
<dbReference type="OrthoDB" id="2427981at2759"/>
<dbReference type="Proteomes" id="UP000266861">
    <property type="component" value="Unassembled WGS sequence"/>
</dbReference>
<keyword evidence="1" id="KW-0175">Coiled coil</keyword>
<evidence type="ECO:0000313" key="2">
    <source>
        <dbReference type="EMBL" id="RHZ51052.1"/>
    </source>
</evidence>
<accession>A0A397GJ95</accession>